<accession>I2N2X7</accession>
<evidence type="ECO:0000313" key="4">
    <source>
        <dbReference type="Proteomes" id="UP000005940"/>
    </source>
</evidence>
<dbReference type="PROSITE" id="PS51257">
    <property type="entry name" value="PROKAR_LIPOPROTEIN"/>
    <property type="match status" value="1"/>
</dbReference>
<feature type="region of interest" description="Disordered" evidence="1">
    <location>
        <begin position="29"/>
        <end position="53"/>
    </location>
</feature>
<keyword evidence="4" id="KW-1185">Reference proteome</keyword>
<evidence type="ECO:0000256" key="1">
    <source>
        <dbReference type="SAM" id="MobiDB-lite"/>
    </source>
</evidence>
<keyword evidence="2" id="KW-0732">Signal</keyword>
<dbReference type="AlphaFoldDB" id="I2N2X7"/>
<gene>
    <name evidence="3" type="ORF">STSU_016135</name>
</gene>
<reference evidence="3 4" key="1">
    <citation type="journal article" date="2012" name="J. Bacteriol.">
        <title>Draft genome of Streptomyces tsukubaensis NRRL 18488, the producer of the clinically important immunosuppressant tacrolimus (FK506).</title>
        <authorList>
            <person name="Barreiro C."/>
            <person name="Prieto C."/>
            <person name="Sola-Landa A."/>
            <person name="Solera E."/>
            <person name="Martinez-Castro M."/>
            <person name="Perez-Redondo R."/>
            <person name="Garcia-Estrada C."/>
            <person name="Aparicio J.F."/>
            <person name="Fernandez-Martinez L.T."/>
            <person name="Santos-Aberturas J."/>
            <person name="Salehi-Najafabadi Z."/>
            <person name="Rodriguez-Garcia A."/>
            <person name="Tauch A."/>
            <person name="Martin J.F."/>
        </authorList>
    </citation>
    <scope>NUCLEOTIDE SEQUENCE [LARGE SCALE GENOMIC DNA]</scope>
    <source>
        <strain evidence="4">DSM 42081 / NBRC 108919 / NRRL 18488 / 9993</strain>
    </source>
</reference>
<feature type="chain" id="PRO_5038783913" description="Lipoprotein" evidence="2">
    <location>
        <begin position="24"/>
        <end position="257"/>
    </location>
</feature>
<feature type="signal peptide" evidence="2">
    <location>
        <begin position="1"/>
        <end position="23"/>
    </location>
</feature>
<evidence type="ECO:0000256" key="2">
    <source>
        <dbReference type="SAM" id="SignalP"/>
    </source>
</evidence>
<proteinExistence type="predicted"/>
<sequence>MQTAIVRRGAVAASAVSLALLLAACGGEDGTKDSKVDKAGGEGTKQSAPAKSQAELEKLMFAKTDLKGYEVEAPTPAELKDAKAATVDKKECATLNEALVVGAPGPEGAFAARKVGHSPGTPEKATGTIEEKTEAAIQAINNVTVNLLSLGSYADGDTAGKAMADLKKSAESCASGFTSTVATEKTEYTKVAPASYTGGDEALAYTVTMDFDGEPMQSRLVVVRQGTEILTTYSVKFSGGEPASSKDLLDAQLKKLG</sequence>
<evidence type="ECO:0008006" key="5">
    <source>
        <dbReference type="Google" id="ProtNLM"/>
    </source>
</evidence>
<dbReference type="EMBL" id="CP029159">
    <property type="protein sequence ID" value="QKM68472.1"/>
    <property type="molecule type" value="Genomic_DNA"/>
</dbReference>
<feature type="compositionally biased region" description="Basic and acidic residues" evidence="1">
    <location>
        <begin position="29"/>
        <end position="40"/>
    </location>
</feature>
<organism evidence="3 4">
    <name type="scientific">Streptomyces tsukubensis (strain DSM 42081 / NBRC 108919 / NRRL 18488 / 9993)</name>
    <dbReference type="NCBI Taxonomy" id="1114943"/>
    <lineage>
        <taxon>Bacteria</taxon>
        <taxon>Bacillati</taxon>
        <taxon>Actinomycetota</taxon>
        <taxon>Actinomycetes</taxon>
        <taxon>Kitasatosporales</taxon>
        <taxon>Streptomycetaceae</taxon>
        <taxon>Streptomyces</taxon>
    </lineage>
</organism>
<dbReference type="RefSeq" id="WP_006347753.1">
    <property type="nucleotide sequence ID" value="NZ_CP029159.1"/>
</dbReference>
<evidence type="ECO:0000313" key="3">
    <source>
        <dbReference type="EMBL" id="QKM68472.1"/>
    </source>
</evidence>
<name>I2N2X7_STRT9</name>
<protein>
    <recommendedName>
        <fullName evidence="5">Lipoprotein</fullName>
    </recommendedName>
</protein>
<dbReference type="Proteomes" id="UP000005940">
    <property type="component" value="Chromosome"/>
</dbReference>